<keyword evidence="6" id="KW-1185">Reference proteome</keyword>
<dbReference type="InterPro" id="IPR011047">
    <property type="entry name" value="Quinoprotein_ADH-like_sf"/>
</dbReference>
<keyword evidence="2" id="KW-0677">Repeat</keyword>
<dbReference type="Pfam" id="PF24883">
    <property type="entry name" value="NPHP3_N"/>
    <property type="match status" value="1"/>
</dbReference>
<dbReference type="InterPro" id="IPR007111">
    <property type="entry name" value="NACHT_NTPase"/>
</dbReference>
<dbReference type="PANTHER" id="PTHR22847:SF637">
    <property type="entry name" value="WD REPEAT DOMAIN 5B"/>
    <property type="match status" value="1"/>
</dbReference>
<proteinExistence type="predicted"/>
<organism evidence="5 6">
    <name type="scientific">Amanita muscaria (strain Koide BX008)</name>
    <dbReference type="NCBI Taxonomy" id="946122"/>
    <lineage>
        <taxon>Eukaryota</taxon>
        <taxon>Fungi</taxon>
        <taxon>Dikarya</taxon>
        <taxon>Basidiomycota</taxon>
        <taxon>Agaricomycotina</taxon>
        <taxon>Agaricomycetes</taxon>
        <taxon>Agaricomycetidae</taxon>
        <taxon>Agaricales</taxon>
        <taxon>Pluteineae</taxon>
        <taxon>Amanitaceae</taxon>
        <taxon>Amanita</taxon>
    </lineage>
</organism>
<dbReference type="Gene3D" id="3.40.50.300">
    <property type="entry name" value="P-loop containing nucleotide triphosphate hydrolases"/>
    <property type="match status" value="1"/>
</dbReference>
<reference evidence="5 6" key="1">
    <citation type="submission" date="2014-04" db="EMBL/GenBank/DDBJ databases">
        <title>Evolutionary Origins and Diversification of the Mycorrhizal Mutualists.</title>
        <authorList>
            <consortium name="DOE Joint Genome Institute"/>
            <consortium name="Mycorrhizal Genomics Consortium"/>
            <person name="Kohler A."/>
            <person name="Kuo A."/>
            <person name="Nagy L.G."/>
            <person name="Floudas D."/>
            <person name="Copeland A."/>
            <person name="Barry K.W."/>
            <person name="Cichocki N."/>
            <person name="Veneault-Fourrey C."/>
            <person name="LaButti K."/>
            <person name="Lindquist E.A."/>
            <person name="Lipzen A."/>
            <person name="Lundell T."/>
            <person name="Morin E."/>
            <person name="Murat C."/>
            <person name="Riley R."/>
            <person name="Ohm R."/>
            <person name="Sun H."/>
            <person name="Tunlid A."/>
            <person name="Henrissat B."/>
            <person name="Grigoriev I.V."/>
            <person name="Hibbett D.S."/>
            <person name="Martin F."/>
        </authorList>
    </citation>
    <scope>NUCLEOTIDE SEQUENCE [LARGE SCALE GENOMIC DNA]</scope>
    <source>
        <strain evidence="5 6">Koide BX008</strain>
    </source>
</reference>
<dbReference type="InterPro" id="IPR001680">
    <property type="entry name" value="WD40_rpt"/>
</dbReference>
<dbReference type="InterPro" id="IPR036322">
    <property type="entry name" value="WD40_repeat_dom_sf"/>
</dbReference>
<evidence type="ECO:0000256" key="1">
    <source>
        <dbReference type="ARBA" id="ARBA00022574"/>
    </source>
</evidence>
<dbReference type="EMBL" id="KN818275">
    <property type="protein sequence ID" value="KIL62102.1"/>
    <property type="molecule type" value="Genomic_DNA"/>
</dbReference>
<dbReference type="PANTHER" id="PTHR22847">
    <property type="entry name" value="WD40 REPEAT PROTEIN"/>
    <property type="match status" value="1"/>
</dbReference>
<evidence type="ECO:0000259" key="4">
    <source>
        <dbReference type="PROSITE" id="PS50837"/>
    </source>
</evidence>
<keyword evidence="1 3" id="KW-0853">WD repeat</keyword>
<sequence>MPIVEAKNVKIGGHAILYEVHDGDAVIFQFGDGRYSEAERDVIRDHISNASAFKLPDIDDIIRKHSLNQSIITLPRPQAAYGDYQNKKKIGPCFKGTREALLQEMADWVSGTDETRMYVLSGLAGIGKSTVAYTIAARADELGLLGASFFFSRDESDRKNAKMFFTAIAYQLCLYSETFSQAIGNALLTKRGSAATTKDPEEQLEALILVPLRNVVQSRVRPILIVVDALDECDEEDGRTVLKMLTQLVRDLPSFNVILTTRPQSHFDHLLCSQGGHRIFRLQDIEDKVVDSDIRLYLQHSLSLEQVRERLQDPEEDWYASEMQIGALVRVSGKLFIIASTAVRYILDRFVSDPAAQMQQLLHASSHGRAPFKDLSHFYTIILRNAVPANCDDAALVERYQAVVGTLMLIQTPLPVAALADLLKVGVKQIRIVVRKLQSVIWLGSDDIPHIYHKSFPDYISDSKHCQDVNLRIEPKIRHTQIATRCFQIMEQHLKYNILGLGYMARFMDNQDGFAKDGIKDEQLQERIPLQLRYACIHWVNHLELANIEDPDLMKELEVFADRRMLHWLEALSLVGELNAAHRAICRVLKFLKPTSSDLHQFLSDGLRFISKFYDTIKRSALHTYYSALLFAPTECLLYRRYIKGGLPIICDVISGLDEWDAVVAYSNHGGWVDNVQFSLDNAMFASRSKESDGIKGVLKVWDGTSGTPISTIRGSGFAIANNFSTVASFKDDIITLYNVDGTEQGASFTTQVEIFQVAISSESSRIAAILSDGTVCLWDSQNGRLVGSYKNNLYGLGCPQFSATGARLAYSSANGIVKLRDGIDGRLVADLDCGSEHVAFSRDGSRIASLRTNGGLSLWSCEDGGLVGTAKTDGCHPLAISTDGSLLAIGVLEEFPHKVELWSGNNDLLPLFGIPDLYPLSVAFAPDDTLAITTQYGMNIYNVKSRSFISSFPFIGWTGSPMAFSPNSSRLAAGNSDGRVYLWDLGGIEASSPSSNKQTSNRRLTALALSPNCSRVACGFDNGTIELWETYRLEKQWVATERHSAAVTTLAFSPDGEQFASGSSEGTINMWIGEDGTLYGALPYQLGLLYGVEVSNSVLVAVVENGISLWDRKTLTRIYTLKGSYEMPLSFSANGALLVAAARDTAPTAPTEIHFSHRAAVSDSTTPQRIIVFDVTGRRTIATFDVSGRSIHAMAFLPDNLHLVVHLYTDDHSDSFLTFNLVNQVMQETTIEHLIQLPNMPLWHGVPVWVNMECGQLRALFSQHDDPVPVLWISRELNVNKWAKGRSMIALGCEDGRIILLRPGSNPRG</sequence>
<dbReference type="Gene3D" id="2.130.10.10">
    <property type="entry name" value="YVTN repeat-like/Quinoprotein amine dehydrogenase"/>
    <property type="match status" value="4"/>
</dbReference>
<dbReference type="InterPro" id="IPR027417">
    <property type="entry name" value="P-loop_NTPase"/>
</dbReference>
<dbReference type="Pfam" id="PF00400">
    <property type="entry name" value="WD40"/>
    <property type="match status" value="3"/>
</dbReference>
<dbReference type="GO" id="GO:1990234">
    <property type="term" value="C:transferase complex"/>
    <property type="evidence" value="ECO:0007669"/>
    <property type="project" value="UniProtKB-ARBA"/>
</dbReference>
<dbReference type="OrthoDB" id="163438at2759"/>
<gene>
    <name evidence="5" type="ORF">M378DRAFT_166095</name>
</gene>
<dbReference type="SUPFAM" id="SSF50998">
    <property type="entry name" value="Quinoprotein alcohol dehydrogenase-like"/>
    <property type="match status" value="1"/>
</dbReference>
<dbReference type="HOGENOM" id="CLU_000288_6_19_1"/>
<dbReference type="InParanoid" id="A0A0C2WKP0"/>
<dbReference type="PROSITE" id="PS50082">
    <property type="entry name" value="WD_REPEATS_2"/>
    <property type="match status" value="2"/>
</dbReference>
<dbReference type="PROSITE" id="PS50837">
    <property type="entry name" value="NACHT"/>
    <property type="match status" value="1"/>
</dbReference>
<dbReference type="Proteomes" id="UP000054549">
    <property type="component" value="Unassembled WGS sequence"/>
</dbReference>
<dbReference type="SUPFAM" id="SSF50978">
    <property type="entry name" value="WD40 repeat-like"/>
    <property type="match status" value="2"/>
</dbReference>
<accession>A0A0C2WKP0</accession>
<dbReference type="PROSITE" id="PS50294">
    <property type="entry name" value="WD_REPEATS_REGION"/>
    <property type="match status" value="1"/>
</dbReference>
<dbReference type="SMART" id="SM00320">
    <property type="entry name" value="WD40"/>
    <property type="match status" value="7"/>
</dbReference>
<feature type="repeat" description="WD" evidence="3">
    <location>
        <begin position="1041"/>
        <end position="1072"/>
    </location>
</feature>
<protein>
    <recommendedName>
        <fullName evidence="4">NACHT domain-containing protein</fullName>
    </recommendedName>
</protein>
<feature type="domain" description="NACHT" evidence="4">
    <location>
        <begin position="116"/>
        <end position="263"/>
    </location>
</feature>
<feature type="repeat" description="WD" evidence="3">
    <location>
        <begin position="963"/>
        <end position="986"/>
    </location>
</feature>
<name>A0A0C2WKP0_AMAMK</name>
<evidence type="ECO:0000256" key="3">
    <source>
        <dbReference type="PROSITE-ProRule" id="PRU00221"/>
    </source>
</evidence>
<dbReference type="InterPro" id="IPR015943">
    <property type="entry name" value="WD40/YVTN_repeat-like_dom_sf"/>
</dbReference>
<evidence type="ECO:0000313" key="5">
    <source>
        <dbReference type="EMBL" id="KIL62102.1"/>
    </source>
</evidence>
<evidence type="ECO:0000256" key="2">
    <source>
        <dbReference type="ARBA" id="ARBA00022737"/>
    </source>
</evidence>
<dbReference type="SUPFAM" id="SSF52540">
    <property type="entry name" value="P-loop containing nucleoside triphosphate hydrolases"/>
    <property type="match status" value="1"/>
</dbReference>
<dbReference type="PROSITE" id="PS00678">
    <property type="entry name" value="WD_REPEATS_1"/>
    <property type="match status" value="1"/>
</dbReference>
<evidence type="ECO:0000313" key="6">
    <source>
        <dbReference type="Proteomes" id="UP000054549"/>
    </source>
</evidence>
<dbReference type="STRING" id="946122.A0A0C2WKP0"/>
<dbReference type="InterPro" id="IPR019775">
    <property type="entry name" value="WD40_repeat_CS"/>
</dbReference>
<dbReference type="InterPro" id="IPR056884">
    <property type="entry name" value="NPHP3-like_N"/>
</dbReference>